<keyword evidence="3" id="KW-1185">Reference proteome</keyword>
<name>A0A5B7JN31_PORTR</name>
<dbReference type="AlphaFoldDB" id="A0A5B7JN31"/>
<evidence type="ECO:0000259" key="1">
    <source>
        <dbReference type="Pfam" id="PF24079"/>
    </source>
</evidence>
<evidence type="ECO:0000313" key="2">
    <source>
        <dbReference type="EMBL" id="MPC95716.1"/>
    </source>
</evidence>
<dbReference type="EMBL" id="VSRR010103272">
    <property type="protein sequence ID" value="MPC95716.1"/>
    <property type="molecule type" value="Genomic_DNA"/>
</dbReference>
<dbReference type="PANTHER" id="PTHR21725">
    <property type="entry name" value="E3 UBIQUITIN-PROTEIN LIGASE UBR4"/>
    <property type="match status" value="1"/>
</dbReference>
<accession>A0A5B7JN31</accession>
<organism evidence="2 3">
    <name type="scientific">Portunus trituberculatus</name>
    <name type="common">Swimming crab</name>
    <name type="synonym">Neptunus trituberculatus</name>
    <dbReference type="NCBI Taxonomy" id="210409"/>
    <lineage>
        <taxon>Eukaryota</taxon>
        <taxon>Metazoa</taxon>
        <taxon>Ecdysozoa</taxon>
        <taxon>Arthropoda</taxon>
        <taxon>Crustacea</taxon>
        <taxon>Multicrustacea</taxon>
        <taxon>Malacostraca</taxon>
        <taxon>Eumalacostraca</taxon>
        <taxon>Eucarida</taxon>
        <taxon>Decapoda</taxon>
        <taxon>Pleocyemata</taxon>
        <taxon>Brachyura</taxon>
        <taxon>Eubrachyura</taxon>
        <taxon>Portunoidea</taxon>
        <taxon>Portunidae</taxon>
        <taxon>Portuninae</taxon>
        <taxon>Portunus</taxon>
    </lineage>
</organism>
<protein>
    <submittedName>
        <fullName evidence="2">E3 ubiquitin-protein ligase UBR4</fullName>
    </submittedName>
</protein>
<comment type="caution">
    <text evidence="2">The sequence shown here is derived from an EMBL/GenBank/DDBJ whole genome shotgun (WGS) entry which is preliminary data.</text>
</comment>
<proteinExistence type="predicted"/>
<dbReference type="PANTHER" id="PTHR21725:SF1">
    <property type="entry name" value="E3 UBIQUITIN-PROTEIN LIGASE UBR4"/>
    <property type="match status" value="1"/>
</dbReference>
<dbReference type="InterPro" id="IPR045189">
    <property type="entry name" value="UBR4-like"/>
</dbReference>
<dbReference type="Pfam" id="PF24079">
    <property type="entry name" value="UBR4"/>
    <property type="match status" value="1"/>
</dbReference>
<dbReference type="OrthoDB" id="6348962at2759"/>
<dbReference type="Proteomes" id="UP000324222">
    <property type="component" value="Unassembled WGS sequence"/>
</dbReference>
<gene>
    <name evidence="2" type="primary">UBR4</name>
    <name evidence="2" type="ORF">E2C01_090940</name>
</gene>
<sequence>MLPTSPGDYGCFFFFFSRAINYDEKDPFLCNACGYCKYAKFDYTLQCRPCCAVDPIENEDDRKKAVLSINTLLEKADRYYKQLQGYKPTLELLVVRISEQGATRSGDEGTSGGTQVNRTIQQLAQKYCGDCKNSFDDLSKVIQV</sequence>
<evidence type="ECO:0000313" key="3">
    <source>
        <dbReference type="Proteomes" id="UP000324222"/>
    </source>
</evidence>
<dbReference type="InterPro" id="IPR056530">
    <property type="entry name" value="UBR4-like_dom"/>
</dbReference>
<feature type="domain" description="E3 ubiquitin-protein ligase UBR4-like" evidence="1">
    <location>
        <begin position="41"/>
        <end position="143"/>
    </location>
</feature>
<reference evidence="2 3" key="1">
    <citation type="submission" date="2019-05" db="EMBL/GenBank/DDBJ databases">
        <title>Another draft genome of Portunus trituberculatus and its Hox gene families provides insights of decapod evolution.</title>
        <authorList>
            <person name="Jeong J.-H."/>
            <person name="Song I."/>
            <person name="Kim S."/>
            <person name="Choi T."/>
            <person name="Kim D."/>
            <person name="Ryu S."/>
            <person name="Kim W."/>
        </authorList>
    </citation>
    <scope>NUCLEOTIDE SEQUENCE [LARGE SCALE GENOMIC DNA]</scope>
    <source>
        <tissue evidence="2">Muscle</tissue>
    </source>
</reference>